<comment type="caution">
    <text evidence="2">The sequence shown here is derived from an EMBL/GenBank/DDBJ whole genome shotgun (WGS) entry which is preliminary data.</text>
</comment>
<proteinExistence type="predicted"/>
<feature type="compositionally biased region" description="Low complexity" evidence="1">
    <location>
        <begin position="162"/>
        <end position="191"/>
    </location>
</feature>
<feature type="compositionally biased region" description="Pro residues" evidence="1">
    <location>
        <begin position="193"/>
        <end position="204"/>
    </location>
</feature>
<dbReference type="GO" id="GO:0010027">
    <property type="term" value="P:thylakoid membrane organization"/>
    <property type="evidence" value="ECO:0007669"/>
    <property type="project" value="InterPro"/>
</dbReference>
<keyword evidence="3" id="KW-1185">Reference proteome</keyword>
<reference evidence="2" key="1">
    <citation type="submission" date="2020-06" db="EMBL/GenBank/DDBJ databases">
        <title>WGS assembly of Ceratodon purpureus strain R40.</title>
        <authorList>
            <person name="Carey S.B."/>
            <person name="Jenkins J."/>
            <person name="Shu S."/>
            <person name="Lovell J.T."/>
            <person name="Sreedasyam A."/>
            <person name="Maumus F."/>
            <person name="Tiley G.P."/>
            <person name="Fernandez-Pozo N."/>
            <person name="Barry K."/>
            <person name="Chen C."/>
            <person name="Wang M."/>
            <person name="Lipzen A."/>
            <person name="Daum C."/>
            <person name="Saski C.A."/>
            <person name="Payton A.C."/>
            <person name="Mcbreen J.C."/>
            <person name="Conrad R.E."/>
            <person name="Kollar L.M."/>
            <person name="Olsson S."/>
            <person name="Huttunen S."/>
            <person name="Landis J.B."/>
            <person name="Wickett N.J."/>
            <person name="Johnson M.G."/>
            <person name="Rensing S.A."/>
            <person name="Grimwood J."/>
            <person name="Schmutz J."/>
            <person name="Mcdaniel S.F."/>
        </authorList>
    </citation>
    <scope>NUCLEOTIDE SEQUENCE</scope>
    <source>
        <strain evidence="2">R40</strain>
    </source>
</reference>
<dbReference type="AlphaFoldDB" id="A0A8T0I1C9"/>
<evidence type="ECO:0000313" key="3">
    <source>
        <dbReference type="Proteomes" id="UP000822688"/>
    </source>
</evidence>
<evidence type="ECO:0000313" key="2">
    <source>
        <dbReference type="EMBL" id="KAG0576936.1"/>
    </source>
</evidence>
<feature type="region of interest" description="Disordered" evidence="1">
    <location>
        <begin position="124"/>
        <end position="212"/>
    </location>
</feature>
<name>A0A8T0I1C9_CERPU</name>
<evidence type="ECO:0000256" key="1">
    <source>
        <dbReference type="SAM" id="MobiDB-lite"/>
    </source>
</evidence>
<feature type="compositionally biased region" description="Low complexity" evidence="1">
    <location>
        <begin position="135"/>
        <end position="153"/>
    </location>
</feature>
<dbReference type="PANTHER" id="PTHR35745:SF1">
    <property type="entry name" value="OS04G0513000 PROTEIN"/>
    <property type="match status" value="1"/>
</dbReference>
<dbReference type="EMBL" id="CM026425">
    <property type="protein sequence ID" value="KAG0576936.1"/>
    <property type="molecule type" value="Genomic_DNA"/>
</dbReference>
<protein>
    <submittedName>
        <fullName evidence="2">Uncharacterized protein</fullName>
    </submittedName>
</protein>
<dbReference type="Proteomes" id="UP000822688">
    <property type="component" value="Chromosome 5"/>
</dbReference>
<accession>A0A8T0I1C9</accession>
<dbReference type="InterPro" id="IPR040003">
    <property type="entry name" value="PG18-like"/>
</dbReference>
<organism evidence="2 3">
    <name type="scientific">Ceratodon purpureus</name>
    <name type="common">Fire moss</name>
    <name type="synonym">Dicranum purpureum</name>
    <dbReference type="NCBI Taxonomy" id="3225"/>
    <lineage>
        <taxon>Eukaryota</taxon>
        <taxon>Viridiplantae</taxon>
        <taxon>Streptophyta</taxon>
        <taxon>Embryophyta</taxon>
        <taxon>Bryophyta</taxon>
        <taxon>Bryophytina</taxon>
        <taxon>Bryopsida</taxon>
        <taxon>Dicranidae</taxon>
        <taxon>Pseudoditrichales</taxon>
        <taxon>Ditrichaceae</taxon>
        <taxon>Ceratodon</taxon>
    </lineage>
</organism>
<sequence>MAMAMLGASASLSSQLCSVSGRTGQPQLQGQVQVPGAFSLKRSGTGGVCVRARQGRGSGGDPESKQLLDAFFLGKALAETVSERIGSLVGELLSEVGQRQAEQQRQIREFQNEVQERAKTSAMKAAQKALATENTVSRTAATTQTSTQTSTVTYDEEPLNGSTVTGSTVTESTTSATEGANGLPSLPYDDLPPLDPPSSRPTPPSEQGTPDY</sequence>
<dbReference type="GO" id="GO:0009535">
    <property type="term" value="C:chloroplast thylakoid membrane"/>
    <property type="evidence" value="ECO:0007669"/>
    <property type="project" value="TreeGrafter"/>
</dbReference>
<dbReference type="PANTHER" id="PTHR35745">
    <property type="entry name" value="BNACNNG14650D PROTEIN"/>
    <property type="match status" value="1"/>
</dbReference>
<gene>
    <name evidence="2" type="ORF">KC19_5G119500</name>
</gene>
<dbReference type="Pfam" id="PF20711">
    <property type="entry name" value="DUF6825"/>
    <property type="match status" value="1"/>
</dbReference>